<dbReference type="EMBL" id="DS268233">
    <property type="protein sequence ID" value="KMU73000.1"/>
    <property type="molecule type" value="Genomic_DNA"/>
</dbReference>
<reference evidence="2" key="1">
    <citation type="journal article" date="2010" name="Genome Res.">
        <title>Population genomic sequencing of Coccidioides fungi reveals recent hybridization and transposon control.</title>
        <authorList>
            <person name="Neafsey D.E."/>
            <person name="Barker B.M."/>
            <person name="Sharpton T.J."/>
            <person name="Stajich J.E."/>
            <person name="Park D.J."/>
            <person name="Whiston E."/>
            <person name="Hung C.-Y."/>
            <person name="McMahan C."/>
            <person name="White J."/>
            <person name="Sykes S."/>
            <person name="Heiman D."/>
            <person name="Young S."/>
            <person name="Zeng Q."/>
            <person name="Abouelleil A."/>
            <person name="Aftuck L."/>
            <person name="Bessette D."/>
            <person name="Brown A."/>
            <person name="FitzGerald M."/>
            <person name="Lui A."/>
            <person name="Macdonald J.P."/>
            <person name="Priest M."/>
            <person name="Orbach M.J."/>
            <person name="Galgiani J.N."/>
            <person name="Kirkland T.N."/>
            <person name="Cole G.T."/>
            <person name="Birren B.W."/>
            <person name="Henn M.R."/>
            <person name="Taylor J.W."/>
            <person name="Rounsley S.D."/>
        </authorList>
    </citation>
    <scope>NUCLEOTIDE SEQUENCE [LARGE SCALE GENOMIC DNA]</scope>
    <source>
        <strain evidence="2">RMSCC 3703</strain>
    </source>
</reference>
<accession>A0A0J8QKR7</accession>
<protein>
    <submittedName>
        <fullName evidence="1">Uncharacterized protein</fullName>
    </submittedName>
</protein>
<dbReference type="Proteomes" id="UP000054559">
    <property type="component" value="Unassembled WGS sequence"/>
</dbReference>
<name>A0A0J8QKR7_COCIT</name>
<organism evidence="1 2">
    <name type="scientific">Coccidioides immitis RMSCC 3703</name>
    <dbReference type="NCBI Taxonomy" id="454286"/>
    <lineage>
        <taxon>Eukaryota</taxon>
        <taxon>Fungi</taxon>
        <taxon>Dikarya</taxon>
        <taxon>Ascomycota</taxon>
        <taxon>Pezizomycotina</taxon>
        <taxon>Eurotiomycetes</taxon>
        <taxon>Eurotiomycetidae</taxon>
        <taxon>Onygenales</taxon>
        <taxon>Onygenaceae</taxon>
        <taxon>Coccidioides</taxon>
    </lineage>
</organism>
<evidence type="ECO:0000313" key="1">
    <source>
        <dbReference type="EMBL" id="KMU73000.1"/>
    </source>
</evidence>
<evidence type="ECO:0000313" key="2">
    <source>
        <dbReference type="Proteomes" id="UP000054559"/>
    </source>
</evidence>
<gene>
    <name evidence="1" type="ORF">CISG_09881</name>
</gene>
<sequence>MTPSKRPCGRLLIRDQKHSGISTPASMRQNKITLYSWLPSSGEFLGQWEGRRPLPSGFNARPCHNRRPYWNRQNVAQTQTSLARMIELPKMVLKGAVPDISSRGLAAAVE</sequence>
<proteinExistence type="predicted"/>
<dbReference type="AlphaFoldDB" id="A0A0J8QKR7"/>